<dbReference type="InterPro" id="IPR006026">
    <property type="entry name" value="Peptidase_Metallo"/>
</dbReference>
<feature type="domain" description="Peptidase M12A" evidence="9">
    <location>
        <begin position="60"/>
        <end position="255"/>
    </location>
</feature>
<feature type="disulfide bond" evidence="7">
    <location>
        <begin position="99"/>
        <end position="254"/>
    </location>
</feature>
<feature type="binding site" evidence="7">
    <location>
        <position position="551"/>
    </location>
    <ligand>
        <name>Zn(2+)</name>
        <dbReference type="ChEBI" id="CHEBI:29105"/>
        <note>catalytic</note>
    </ligand>
</feature>
<dbReference type="InterPro" id="IPR001506">
    <property type="entry name" value="Peptidase_M12A"/>
</dbReference>
<name>A0AAF5D6X5_STRER</name>
<dbReference type="PROSITE" id="PS51864">
    <property type="entry name" value="ASTACIN"/>
    <property type="match status" value="2"/>
</dbReference>
<dbReference type="AlphaFoldDB" id="A0AAF5D6X5"/>
<dbReference type="GO" id="GO:0004222">
    <property type="term" value="F:metalloendopeptidase activity"/>
    <property type="evidence" value="ECO:0007669"/>
    <property type="project" value="UniProtKB-UniRule"/>
</dbReference>
<comment type="cofactor">
    <cofactor evidence="7 8">
        <name>Zn(2+)</name>
        <dbReference type="ChEBI" id="CHEBI:29105"/>
    </cofactor>
    <text evidence="7 8">Binds 1 zinc ion per subunit.</text>
</comment>
<dbReference type="Gene3D" id="3.40.390.10">
    <property type="entry name" value="Collagenase (Catalytic Domain)"/>
    <property type="match status" value="2"/>
</dbReference>
<feature type="binding site" evidence="7">
    <location>
        <position position="156"/>
    </location>
    <ligand>
        <name>Zn(2+)</name>
        <dbReference type="ChEBI" id="CHEBI:29105"/>
        <note>catalytic</note>
    </ligand>
</feature>
<dbReference type="SMART" id="SM00235">
    <property type="entry name" value="ZnMc"/>
    <property type="match status" value="2"/>
</dbReference>
<dbReference type="InterPro" id="IPR024079">
    <property type="entry name" value="MetalloPept_cat_dom_sf"/>
</dbReference>
<feature type="binding site" evidence="7">
    <location>
        <position position="545"/>
    </location>
    <ligand>
        <name>Zn(2+)</name>
        <dbReference type="ChEBI" id="CHEBI:29105"/>
        <note>catalytic</note>
    </ligand>
</feature>
<feature type="active site" evidence="7">
    <location>
        <position position="542"/>
    </location>
</feature>
<evidence type="ECO:0000313" key="11">
    <source>
        <dbReference type="WBParaSite" id="TCONS_00007765.p1"/>
    </source>
</evidence>
<proteinExistence type="predicted"/>
<feature type="binding site" evidence="7">
    <location>
        <position position="152"/>
    </location>
    <ligand>
        <name>Zn(2+)</name>
        <dbReference type="ChEBI" id="CHEBI:29105"/>
        <note>catalytic</note>
    </ligand>
</feature>
<dbReference type="PANTHER" id="PTHR10127:SF780">
    <property type="entry name" value="METALLOENDOPEPTIDASE"/>
    <property type="match status" value="1"/>
</dbReference>
<feature type="binding site" evidence="7">
    <location>
        <position position="162"/>
    </location>
    <ligand>
        <name>Zn(2+)</name>
        <dbReference type="ChEBI" id="CHEBI:29105"/>
        <note>catalytic</note>
    </ligand>
</feature>
<evidence type="ECO:0000256" key="2">
    <source>
        <dbReference type="ARBA" id="ARBA00022723"/>
    </source>
</evidence>
<organism evidence="10 11">
    <name type="scientific">Strongyloides stercoralis</name>
    <name type="common">Threadworm</name>
    <dbReference type="NCBI Taxonomy" id="6248"/>
    <lineage>
        <taxon>Eukaryota</taxon>
        <taxon>Metazoa</taxon>
        <taxon>Ecdysozoa</taxon>
        <taxon>Nematoda</taxon>
        <taxon>Chromadorea</taxon>
        <taxon>Rhabditida</taxon>
        <taxon>Tylenchina</taxon>
        <taxon>Panagrolaimomorpha</taxon>
        <taxon>Strongyloidoidea</taxon>
        <taxon>Strongyloididae</taxon>
        <taxon>Strongyloides</taxon>
    </lineage>
</organism>
<dbReference type="EC" id="3.4.24.-" evidence="8"/>
<keyword evidence="6 7" id="KW-1015">Disulfide bond</keyword>
<reference evidence="11" key="1">
    <citation type="submission" date="2024-02" db="UniProtKB">
        <authorList>
            <consortium name="WormBaseParasite"/>
        </authorList>
    </citation>
    <scope>IDENTIFICATION</scope>
</reference>
<evidence type="ECO:0000259" key="9">
    <source>
        <dbReference type="PROSITE" id="PS51864"/>
    </source>
</evidence>
<evidence type="ECO:0000256" key="5">
    <source>
        <dbReference type="ARBA" id="ARBA00023049"/>
    </source>
</evidence>
<keyword evidence="3 7" id="KW-0378">Hydrolase</keyword>
<keyword evidence="5 7" id="KW-0482">Metalloprotease</keyword>
<keyword evidence="1 7" id="KW-0645">Protease</keyword>
<dbReference type="PANTHER" id="PTHR10127">
    <property type="entry name" value="DISCOIDIN, CUB, EGF, LAMININ , AND ZINC METALLOPROTEASE DOMAIN CONTAINING"/>
    <property type="match status" value="1"/>
</dbReference>
<dbReference type="WBParaSite" id="TCONS_00007765.p1">
    <property type="protein sequence ID" value="TCONS_00007765.p1"/>
    <property type="gene ID" value="XLOC_005795"/>
</dbReference>
<dbReference type="InterPro" id="IPR000742">
    <property type="entry name" value="EGF"/>
</dbReference>
<evidence type="ECO:0000256" key="6">
    <source>
        <dbReference type="ARBA" id="ARBA00023157"/>
    </source>
</evidence>
<dbReference type="GO" id="GO:0008270">
    <property type="term" value="F:zinc ion binding"/>
    <property type="evidence" value="ECO:0007669"/>
    <property type="project" value="UniProtKB-UniRule"/>
</dbReference>
<dbReference type="PROSITE" id="PS01186">
    <property type="entry name" value="EGF_2"/>
    <property type="match status" value="2"/>
</dbReference>
<feature type="domain" description="Peptidase M12A" evidence="9">
    <location>
        <begin position="445"/>
        <end position="644"/>
    </location>
</feature>
<dbReference type="Proteomes" id="UP000035681">
    <property type="component" value="Unplaced"/>
</dbReference>
<feature type="active site" evidence="7">
    <location>
        <position position="153"/>
    </location>
</feature>
<evidence type="ECO:0000256" key="8">
    <source>
        <dbReference type="RuleBase" id="RU361183"/>
    </source>
</evidence>
<dbReference type="GO" id="GO:0006508">
    <property type="term" value="P:proteolysis"/>
    <property type="evidence" value="ECO:0007669"/>
    <property type="project" value="UniProtKB-KW"/>
</dbReference>
<keyword evidence="10" id="KW-1185">Reference proteome</keyword>
<keyword evidence="2 7" id="KW-0479">Metal-binding</keyword>
<evidence type="ECO:0000256" key="1">
    <source>
        <dbReference type="ARBA" id="ARBA00022670"/>
    </source>
</evidence>
<dbReference type="SUPFAM" id="SSF55486">
    <property type="entry name" value="Metalloproteases ('zincins'), catalytic domain"/>
    <property type="match status" value="2"/>
</dbReference>
<dbReference type="PRINTS" id="PR00480">
    <property type="entry name" value="ASTACIN"/>
</dbReference>
<evidence type="ECO:0000256" key="3">
    <source>
        <dbReference type="ARBA" id="ARBA00022801"/>
    </source>
</evidence>
<keyword evidence="4 7" id="KW-0862">Zinc</keyword>
<protein>
    <recommendedName>
        <fullName evidence="8">Metalloendopeptidase</fullName>
        <ecNumber evidence="8">3.4.24.-</ecNumber>
    </recommendedName>
</protein>
<feature type="disulfide bond" evidence="7">
    <location>
        <begin position="488"/>
        <end position="643"/>
    </location>
</feature>
<feature type="binding site" evidence="7">
    <location>
        <position position="541"/>
    </location>
    <ligand>
        <name>Zn(2+)</name>
        <dbReference type="ChEBI" id="CHEBI:29105"/>
        <note>catalytic</note>
    </ligand>
</feature>
<evidence type="ECO:0000313" key="10">
    <source>
        <dbReference type="Proteomes" id="UP000035681"/>
    </source>
</evidence>
<dbReference type="PROSITE" id="PS00022">
    <property type="entry name" value="EGF_1"/>
    <property type="match status" value="1"/>
</dbReference>
<evidence type="ECO:0000256" key="7">
    <source>
        <dbReference type="PROSITE-ProRule" id="PRU01211"/>
    </source>
</evidence>
<dbReference type="Pfam" id="PF01400">
    <property type="entry name" value="Astacin"/>
    <property type="match status" value="2"/>
</dbReference>
<accession>A0AAF5D6X5</accession>
<comment type="caution">
    <text evidence="7">Lacks conserved residue(s) required for the propagation of feature annotation.</text>
</comment>
<sequence>MKNTKKFFHVFGNYCILHFCNNNEVFNNRTKFKRSMNLVNNTINSISELNNSIINNRSKRKIVADKRLKWDSTIFYHVEEPLNPFMIATAIKIIERETCIRFISAKELIPDVSGIHYKYVGECLSLVGKQNKEQWQLIKIGKSCDFPGGVVHETFHALGLVHEQCRNDRNHYLNIIKNNLYDPNKSNCIRFNSWIVFDYHQPYDYGSIMHYGLYTYSKNGGKTLVPVYPHYDKTIGNMEYPSFIDAKIINLHYCTKICRKKILCFNDGYQDPNNCNTCKCVEGYGGKDCFEFAKPKRGCRKTEITVGGKSPFLKIKGRKNCVYHLLSKKKILIEVQIVALYMIPNHKTVCSFKNALEVKYLKNKATTGARFCLGLHNIHIKSQNSHVMIYYKIIIGVCIFFSFINSKIYSNNEIYNNETKLKRDITFKENTINSISELNNSIINERIKRKIVVDKRLKWDLTIFYHTEEPLNPFMIAGALKIIEKETCFRFIPLKKRIPNISGIHYKYVGECLSEIGRTRKKQWQLIKIGRNCDSPGGIIHETLHALGFVHEQCRNDRDNYLSIIEANMNAPLISNYKKLECWIVFDYYQPYDYGSIMHYGLYSDSRNGGKTLFPLYPHYENTIGNFEKPSYIDSKVLNLHYCSKICRKKIYCFNDGYQDPNNCNTCKCVEGYGGKDCFEFAKPKRECGKTEIIVGGKSPFLNIKGKKNCVYHLLSKRKILMEVRIVALYMIPNQKIVCSYKNALEVKYWKNKAATGARFCLSLQNVQIKSHTSHVIIYYKSTDHRNFVFLYFKEVIGEK</sequence>
<evidence type="ECO:0000256" key="4">
    <source>
        <dbReference type="ARBA" id="ARBA00022833"/>
    </source>
</evidence>